<evidence type="ECO:0000313" key="19">
    <source>
        <dbReference type="EMBL" id="MBT0769784.1"/>
    </source>
</evidence>
<evidence type="ECO:0000256" key="10">
    <source>
        <dbReference type="ARBA" id="ARBA00023204"/>
    </source>
</evidence>
<dbReference type="InterPro" id="IPR020629">
    <property type="entry name" value="FPG_Glyclase"/>
</dbReference>
<keyword evidence="5 15" id="KW-0227">DNA damage</keyword>
<dbReference type="InterPro" id="IPR015887">
    <property type="entry name" value="DNA_glyclase_Znf_dom_DNA_BS"/>
</dbReference>
<comment type="catalytic activity">
    <reaction evidence="14 15">
        <text>2'-deoxyribonucleotide-(2'-deoxyribose 5'-phosphate)-2'-deoxyribonucleotide-DNA = a 3'-end 2'-deoxyribonucleotide-(2,3-dehydro-2,3-deoxyribose 5'-phosphate)-DNA + a 5'-end 5'-phospho-2'-deoxyribonucleoside-DNA + H(+)</text>
        <dbReference type="Rhea" id="RHEA:66592"/>
        <dbReference type="Rhea" id="RHEA-COMP:13180"/>
        <dbReference type="Rhea" id="RHEA-COMP:16897"/>
        <dbReference type="Rhea" id="RHEA-COMP:17067"/>
        <dbReference type="ChEBI" id="CHEBI:15378"/>
        <dbReference type="ChEBI" id="CHEBI:136412"/>
        <dbReference type="ChEBI" id="CHEBI:157695"/>
        <dbReference type="ChEBI" id="CHEBI:167181"/>
        <dbReference type="EC" id="4.2.99.18"/>
    </reaction>
</comment>
<dbReference type="SUPFAM" id="SSF46946">
    <property type="entry name" value="S13-like H2TH domain"/>
    <property type="match status" value="1"/>
</dbReference>
<evidence type="ECO:0000256" key="14">
    <source>
        <dbReference type="ARBA" id="ARBA00044632"/>
    </source>
</evidence>
<evidence type="ECO:0000256" key="15">
    <source>
        <dbReference type="HAMAP-Rule" id="MF_00103"/>
    </source>
</evidence>
<comment type="similarity">
    <text evidence="2 15">Belongs to the FPG family.</text>
</comment>
<evidence type="ECO:0000256" key="7">
    <source>
        <dbReference type="ARBA" id="ARBA00022801"/>
    </source>
</evidence>
<dbReference type="InterPro" id="IPR015886">
    <property type="entry name" value="H2TH_FPG"/>
</dbReference>
<gene>
    <name evidence="15" type="primary">mutM</name>
    <name evidence="15" type="synonym">fpg</name>
    <name evidence="19" type="ORF">KIH74_12680</name>
</gene>
<dbReference type="Pfam" id="PF01149">
    <property type="entry name" value="Fapy_DNA_glyco"/>
    <property type="match status" value="1"/>
</dbReference>
<accession>A0ABS5THB2</accession>
<feature type="domain" description="FPG-type" evidence="17">
    <location>
        <begin position="284"/>
        <end position="318"/>
    </location>
</feature>
<comment type="cofactor">
    <cofactor evidence="15">
        <name>Zn(2+)</name>
        <dbReference type="ChEBI" id="CHEBI:29105"/>
    </cofactor>
    <text evidence="15">Binds 1 zinc ion per subunit.</text>
</comment>
<dbReference type="SUPFAM" id="SSF57716">
    <property type="entry name" value="Glucocorticoid receptor-like (DNA-binding domain)"/>
    <property type="match status" value="1"/>
</dbReference>
<dbReference type="HAMAP" id="MF_00103">
    <property type="entry name" value="Fapy_DNA_glycosyl"/>
    <property type="match status" value="1"/>
</dbReference>
<feature type="binding site" evidence="15">
    <location>
        <position position="95"/>
    </location>
    <ligand>
        <name>DNA</name>
        <dbReference type="ChEBI" id="CHEBI:16991"/>
    </ligand>
</feature>
<evidence type="ECO:0000313" key="20">
    <source>
        <dbReference type="Proteomes" id="UP001197247"/>
    </source>
</evidence>
<dbReference type="InterPro" id="IPR012319">
    <property type="entry name" value="FPG_cat"/>
</dbReference>
<feature type="active site" description="Proton donor" evidence="15">
    <location>
        <position position="3"/>
    </location>
</feature>
<comment type="caution">
    <text evidence="19">The sequence shown here is derived from an EMBL/GenBank/DDBJ whole genome shotgun (WGS) entry which is preliminary data.</text>
</comment>
<dbReference type="EC" id="4.2.99.18" evidence="15"/>
<feature type="active site" description="Proton donor; for beta-elimination activity" evidence="15">
    <location>
        <position position="61"/>
    </location>
</feature>
<evidence type="ECO:0000256" key="5">
    <source>
        <dbReference type="ARBA" id="ARBA00022763"/>
    </source>
</evidence>
<dbReference type="PROSITE" id="PS01242">
    <property type="entry name" value="ZF_FPG_1"/>
    <property type="match status" value="1"/>
</dbReference>
<sequence>MPELPEVEVVRRGLARWVTGTTIDDVEVLHPRPVRRHEAGIDDFVSRLSGVTVLDAVRRGKFLWLTLDSGEALLAHLGMSGQLLLEAPDAPDEKHLRVRLGLTGGSGRELRFVDQRMFGGLAVVGMVKTPDGGPGGLGGVPDDEVPTGLPEEPAGEGPVQGEYGAGEALLPQPVAHIARDALDPALDTDLLAARLKRRETGLKRALLDQTLISGIGNIYADEALWRARLHYDRPTDKLNRPTLNRLLADVQNVMREALAQGGTSFDSLYVDVNGQSGYFERGLDAYGREGEACHRCGTQIRRESFMNRSSFFCPKCQPKPRAGRS</sequence>
<feature type="binding site" evidence="15">
    <location>
        <position position="116"/>
    </location>
    <ligand>
        <name>DNA</name>
        <dbReference type="ChEBI" id="CHEBI:16991"/>
    </ligand>
</feature>
<feature type="binding site" evidence="15">
    <location>
        <position position="198"/>
    </location>
    <ligand>
        <name>DNA</name>
        <dbReference type="ChEBI" id="CHEBI:16991"/>
    </ligand>
</feature>
<protein>
    <recommendedName>
        <fullName evidence="15">Formamidopyrimidine-DNA glycosylase</fullName>
        <shortName evidence="15">Fapy-DNA glycosylase</shortName>
        <ecNumber evidence="15">3.2.2.23</ecNumber>
    </recommendedName>
    <alternativeName>
        <fullName evidence="15">DNA-(apurinic or apyrimidinic site) lyase MutM</fullName>
        <shortName evidence="15">AP lyase MutM</shortName>
        <ecNumber evidence="15">4.2.99.18</ecNumber>
    </alternativeName>
</protein>
<dbReference type="SUPFAM" id="SSF81624">
    <property type="entry name" value="N-terminal domain of MutM-like DNA repair proteins"/>
    <property type="match status" value="1"/>
</dbReference>
<comment type="subunit">
    <text evidence="3 15">Monomer.</text>
</comment>
<keyword evidence="12 15" id="KW-0511">Multifunctional enzyme</keyword>
<dbReference type="SMART" id="SM01232">
    <property type="entry name" value="H2TH"/>
    <property type="match status" value="1"/>
</dbReference>
<dbReference type="Pfam" id="PF06831">
    <property type="entry name" value="H2TH"/>
    <property type="match status" value="1"/>
</dbReference>
<keyword evidence="4 15" id="KW-0479">Metal-binding</keyword>
<dbReference type="SMART" id="SM00898">
    <property type="entry name" value="Fapy_DNA_glyco"/>
    <property type="match status" value="1"/>
</dbReference>
<evidence type="ECO:0000256" key="2">
    <source>
        <dbReference type="ARBA" id="ARBA00009409"/>
    </source>
</evidence>
<keyword evidence="13 15" id="KW-0326">Glycosidase</keyword>
<dbReference type="PANTHER" id="PTHR22993:SF9">
    <property type="entry name" value="FORMAMIDOPYRIMIDINE-DNA GLYCOSYLASE"/>
    <property type="match status" value="1"/>
</dbReference>
<dbReference type="CDD" id="cd08966">
    <property type="entry name" value="EcFpg-like_N"/>
    <property type="match status" value="1"/>
</dbReference>
<dbReference type="InterPro" id="IPR000214">
    <property type="entry name" value="Znf_DNA_glyclase/AP_lyase"/>
</dbReference>
<keyword evidence="11 15" id="KW-0456">Lyase</keyword>
<evidence type="ECO:0000256" key="8">
    <source>
        <dbReference type="ARBA" id="ARBA00022833"/>
    </source>
</evidence>
<feature type="region of interest" description="Disordered" evidence="16">
    <location>
        <begin position="132"/>
        <end position="158"/>
    </location>
</feature>
<keyword evidence="7 15" id="KW-0378">Hydrolase</keyword>
<dbReference type="Pfam" id="PF06827">
    <property type="entry name" value="zf-FPG_IleRS"/>
    <property type="match status" value="1"/>
</dbReference>
<evidence type="ECO:0000256" key="12">
    <source>
        <dbReference type="ARBA" id="ARBA00023268"/>
    </source>
</evidence>
<name>A0ABS5THB2_9ACTN</name>
<evidence type="ECO:0000256" key="1">
    <source>
        <dbReference type="ARBA" id="ARBA00001668"/>
    </source>
</evidence>
<proteinExistence type="inferred from homology"/>
<evidence type="ECO:0000256" key="9">
    <source>
        <dbReference type="ARBA" id="ARBA00023125"/>
    </source>
</evidence>
<dbReference type="PANTHER" id="PTHR22993">
    <property type="entry name" value="FORMAMIDOPYRIMIDINE-DNA GLYCOSYLASE"/>
    <property type="match status" value="1"/>
</dbReference>
<dbReference type="Gene3D" id="1.10.8.50">
    <property type="match status" value="1"/>
</dbReference>
<dbReference type="InterPro" id="IPR035937">
    <property type="entry name" value="FPG_N"/>
</dbReference>
<dbReference type="PROSITE" id="PS51066">
    <property type="entry name" value="ZF_FPG_2"/>
    <property type="match status" value="1"/>
</dbReference>
<evidence type="ECO:0000259" key="17">
    <source>
        <dbReference type="PROSITE" id="PS51066"/>
    </source>
</evidence>
<evidence type="ECO:0000256" key="6">
    <source>
        <dbReference type="ARBA" id="ARBA00022771"/>
    </source>
</evidence>
<dbReference type="EMBL" id="JAHBAY010000004">
    <property type="protein sequence ID" value="MBT0769784.1"/>
    <property type="molecule type" value="Genomic_DNA"/>
</dbReference>
<dbReference type="RefSeq" id="WP_214156073.1">
    <property type="nucleotide sequence ID" value="NZ_JAHBAY010000004.1"/>
</dbReference>
<feature type="domain" description="Formamidopyrimidine-DNA glycosylase catalytic" evidence="18">
    <location>
        <begin position="2"/>
        <end position="119"/>
    </location>
</feature>
<reference evidence="19 20" key="1">
    <citation type="submission" date="2021-05" db="EMBL/GenBank/DDBJ databases">
        <title>Kineosporia and Streptomyces sp. nov. two new marine actinobacteria isolated from Coral.</title>
        <authorList>
            <person name="Buangrab K."/>
            <person name="Sutthacheep M."/>
            <person name="Yeemin T."/>
            <person name="Harunari E."/>
            <person name="Igarashi Y."/>
            <person name="Kanchanasin P."/>
            <person name="Tanasupawat S."/>
            <person name="Phongsopitanun W."/>
        </authorList>
    </citation>
    <scope>NUCLEOTIDE SEQUENCE [LARGE SCALE GENOMIC DNA]</scope>
    <source>
        <strain evidence="19 20">J2-2</strain>
    </source>
</reference>
<evidence type="ECO:0000256" key="16">
    <source>
        <dbReference type="SAM" id="MobiDB-lite"/>
    </source>
</evidence>
<keyword evidence="6 15" id="KW-0863">Zinc-finger</keyword>
<dbReference type="PROSITE" id="PS51068">
    <property type="entry name" value="FPG_CAT"/>
    <property type="match status" value="1"/>
</dbReference>
<evidence type="ECO:0000259" key="18">
    <source>
        <dbReference type="PROSITE" id="PS51068"/>
    </source>
</evidence>
<evidence type="ECO:0000256" key="11">
    <source>
        <dbReference type="ARBA" id="ARBA00023239"/>
    </source>
</evidence>
<keyword evidence="8 15" id="KW-0862">Zinc</keyword>
<comment type="function">
    <text evidence="15">Involved in base excision repair of DNA damaged by oxidation or by mutagenic agents. Acts as DNA glycosylase that recognizes and removes damaged bases. Has a preference for oxidized purines, such as 7,8-dihydro-8-oxoguanine (8-oxoG). Has AP (apurinic/apyrimidinic) lyase activity and introduces nicks in the DNA strand. Cleaves the DNA backbone by beta-delta elimination to generate a single-strand break at the site of the removed base with both 3'- and 5'-phosphates.</text>
</comment>
<dbReference type="Proteomes" id="UP001197247">
    <property type="component" value="Unassembled WGS sequence"/>
</dbReference>
<feature type="active site" description="Proton donor; for delta-elimination activity" evidence="15">
    <location>
        <position position="308"/>
    </location>
</feature>
<dbReference type="Gene3D" id="3.20.190.10">
    <property type="entry name" value="MutM-like, N-terminal"/>
    <property type="match status" value="1"/>
</dbReference>
<keyword evidence="9 15" id="KW-0238">DNA-binding</keyword>
<dbReference type="EC" id="3.2.2.23" evidence="15"/>
<evidence type="ECO:0000256" key="3">
    <source>
        <dbReference type="ARBA" id="ARBA00011245"/>
    </source>
</evidence>
<evidence type="ECO:0000256" key="13">
    <source>
        <dbReference type="ARBA" id="ARBA00023295"/>
    </source>
</evidence>
<organism evidence="19 20">
    <name type="scientific">Kineosporia corallincola</name>
    <dbReference type="NCBI Taxonomy" id="2835133"/>
    <lineage>
        <taxon>Bacteria</taxon>
        <taxon>Bacillati</taxon>
        <taxon>Actinomycetota</taxon>
        <taxon>Actinomycetes</taxon>
        <taxon>Kineosporiales</taxon>
        <taxon>Kineosporiaceae</taxon>
        <taxon>Kineosporia</taxon>
    </lineage>
</organism>
<comment type="catalytic activity">
    <reaction evidence="1 15">
        <text>Hydrolysis of DNA containing ring-opened 7-methylguanine residues, releasing 2,6-diamino-4-hydroxy-5-(N-methyl)formamidopyrimidine.</text>
        <dbReference type="EC" id="3.2.2.23"/>
    </reaction>
</comment>
<keyword evidence="10 15" id="KW-0234">DNA repair</keyword>
<feature type="active site" description="Schiff-base intermediate with DNA" evidence="15">
    <location>
        <position position="2"/>
    </location>
</feature>
<dbReference type="InterPro" id="IPR010663">
    <property type="entry name" value="Znf_FPG/IleRS"/>
</dbReference>
<dbReference type="InterPro" id="IPR010979">
    <property type="entry name" value="Ribosomal_uS13-like_H2TH"/>
</dbReference>
<keyword evidence="20" id="KW-1185">Reference proteome</keyword>
<evidence type="ECO:0000256" key="4">
    <source>
        <dbReference type="ARBA" id="ARBA00022723"/>
    </source>
</evidence>